<name>A0AA86QGF2_9EUKA</name>
<keyword evidence="3" id="KW-1185">Reference proteome</keyword>
<dbReference type="EMBL" id="CAXDID020000232">
    <property type="protein sequence ID" value="CAL6060958.1"/>
    <property type="molecule type" value="Genomic_DNA"/>
</dbReference>
<evidence type="ECO:0000313" key="3">
    <source>
        <dbReference type="Proteomes" id="UP001642409"/>
    </source>
</evidence>
<organism evidence="1">
    <name type="scientific">Hexamita inflata</name>
    <dbReference type="NCBI Taxonomy" id="28002"/>
    <lineage>
        <taxon>Eukaryota</taxon>
        <taxon>Metamonada</taxon>
        <taxon>Diplomonadida</taxon>
        <taxon>Hexamitidae</taxon>
        <taxon>Hexamitinae</taxon>
        <taxon>Hexamita</taxon>
    </lineage>
</organism>
<protein>
    <submittedName>
        <fullName evidence="2">Hypothetical_protein</fullName>
    </submittedName>
</protein>
<reference evidence="1" key="1">
    <citation type="submission" date="2023-06" db="EMBL/GenBank/DDBJ databases">
        <authorList>
            <person name="Kurt Z."/>
        </authorList>
    </citation>
    <scope>NUCLEOTIDE SEQUENCE</scope>
</reference>
<accession>A0AA86QGF2</accession>
<evidence type="ECO:0000313" key="2">
    <source>
        <dbReference type="EMBL" id="CAL6060958.1"/>
    </source>
</evidence>
<gene>
    <name evidence="1" type="ORF">HINF_LOCUS45373</name>
    <name evidence="2" type="ORF">HINF_LOCUS49479</name>
</gene>
<reference evidence="2 3" key="2">
    <citation type="submission" date="2024-07" db="EMBL/GenBank/DDBJ databases">
        <authorList>
            <person name="Akdeniz Z."/>
        </authorList>
    </citation>
    <scope>NUCLEOTIDE SEQUENCE [LARGE SCALE GENOMIC DNA]</scope>
</reference>
<dbReference type="EMBL" id="CATOUU010000890">
    <property type="protein sequence ID" value="CAI9957728.1"/>
    <property type="molecule type" value="Genomic_DNA"/>
</dbReference>
<proteinExistence type="predicted"/>
<dbReference type="AlphaFoldDB" id="A0AA86QGF2"/>
<comment type="caution">
    <text evidence="1">The sequence shown here is derived from an EMBL/GenBank/DDBJ whole genome shotgun (WGS) entry which is preliminary data.</text>
</comment>
<sequence>MSKNTGCNLNDQFTILSQFGIYSFLSYQNRFEIMNKISPQWMDLTAFLPESIVNNNEDFMVYFCDKIPLIFSNNQIQTFAGQILLNNVQSVLYNNLTSEISESQFALIIRQNNKYFVLQLNYDEQYQIKVELTETENVKQPECLTFTTELEWETFLQKTVGKYIETVYNREFGLIFDAPNQFWNFYTDVMHPKYYVTQSIELTIILNEISINSIKNVENATKYLKTVSNYLVDRLDNIICQQTNIFNFTFSNLYEVMVEIFNKSNIYMLQIIRMLLKQDRIDETLKIINESQRFQAYDEFLKHLCVSDKDRSKVSLAQYQQIVSNFHLLLQHNLADLDFLNYQLMLFTFHLFQYGTQQINVSFDSKIKLYIGKQNALKIPDYATLLQVAILFHYNDHVDNFISIQNEVSQLGLTCFQIAIMGGNTEMIVKFQFQLQIQTYHITSLMLLMTTYTEKIPDQILEKLIQLQAGMITKHKQCALQEFLYHPKLIPLKYICAILEKEFKLLTFDSIQEFMTFLSLKQFHYINQIHFVDGICISEAILFTMIQHDTIYQAFQFISTDIKRNTRFRPVCAKFITHKHIKLLFQHFSFSLSHDMLFLGVMILSQANLKPIESCLRNNQNILRGFSCYDFAINLMKIQQTKDFKKVDYFFKPLVMGDSFEGLDVFSRNAQEHLKLCQFLDDQWEIDLQGLNLTYSIE</sequence>
<evidence type="ECO:0000313" key="1">
    <source>
        <dbReference type="EMBL" id="CAI9957728.1"/>
    </source>
</evidence>
<dbReference type="Proteomes" id="UP001642409">
    <property type="component" value="Unassembled WGS sequence"/>
</dbReference>